<evidence type="ECO:0000313" key="3">
    <source>
        <dbReference type="Proteomes" id="UP001597052"/>
    </source>
</evidence>
<name>A0ABD6D8V8_9EURY</name>
<dbReference type="RefSeq" id="WP_256396127.1">
    <property type="nucleotide sequence ID" value="NZ_JANHDJ010000003.1"/>
</dbReference>
<evidence type="ECO:0000313" key="2">
    <source>
        <dbReference type="EMBL" id="MFD1642729.1"/>
    </source>
</evidence>
<dbReference type="Pfam" id="PF24377">
    <property type="entry name" value="DUF7533"/>
    <property type="match status" value="1"/>
</dbReference>
<keyword evidence="1" id="KW-0812">Transmembrane</keyword>
<keyword evidence="1" id="KW-0472">Membrane</keyword>
<protein>
    <submittedName>
        <fullName evidence="2">Uncharacterized protein</fullName>
    </submittedName>
</protein>
<reference evidence="2 3" key="1">
    <citation type="journal article" date="2019" name="Int. J. Syst. Evol. Microbiol.">
        <title>The Global Catalogue of Microorganisms (GCM) 10K type strain sequencing project: providing services to taxonomists for standard genome sequencing and annotation.</title>
        <authorList>
            <consortium name="The Broad Institute Genomics Platform"/>
            <consortium name="The Broad Institute Genome Sequencing Center for Infectious Disease"/>
            <person name="Wu L."/>
            <person name="Ma J."/>
        </authorList>
    </citation>
    <scope>NUCLEOTIDE SEQUENCE [LARGE SCALE GENOMIC DNA]</scope>
    <source>
        <strain evidence="2 3">CGMCC 1.10593</strain>
    </source>
</reference>
<dbReference type="InterPro" id="IPR055955">
    <property type="entry name" value="DUF7533"/>
</dbReference>
<gene>
    <name evidence="2" type="ORF">ACFSBW_12675</name>
</gene>
<dbReference type="AlphaFoldDB" id="A0ABD6D8V8"/>
<feature type="transmembrane region" description="Helical" evidence="1">
    <location>
        <begin position="34"/>
        <end position="54"/>
    </location>
</feature>
<sequence>MRLGLIDMIGLAATLIFALPVANFGVTRLLAGETVMGATLLVVAVAMVAVPHYFMDPRTILTKLFKGLLPGRVRDTDEQSKQ</sequence>
<evidence type="ECO:0000256" key="1">
    <source>
        <dbReference type="SAM" id="Phobius"/>
    </source>
</evidence>
<accession>A0ABD6D8V8</accession>
<dbReference type="Proteomes" id="UP001597052">
    <property type="component" value="Unassembled WGS sequence"/>
</dbReference>
<dbReference type="EMBL" id="JBHUDM010000003">
    <property type="protein sequence ID" value="MFD1642729.1"/>
    <property type="molecule type" value="Genomic_DNA"/>
</dbReference>
<proteinExistence type="predicted"/>
<organism evidence="2 3">
    <name type="scientific">Halohasta litorea</name>
    <dbReference type="NCBI Taxonomy" id="869891"/>
    <lineage>
        <taxon>Archaea</taxon>
        <taxon>Methanobacteriati</taxon>
        <taxon>Methanobacteriota</taxon>
        <taxon>Stenosarchaea group</taxon>
        <taxon>Halobacteria</taxon>
        <taxon>Halobacteriales</taxon>
        <taxon>Haloferacaceae</taxon>
        <taxon>Halohasta</taxon>
    </lineage>
</organism>
<keyword evidence="1" id="KW-1133">Transmembrane helix</keyword>
<keyword evidence="3" id="KW-1185">Reference proteome</keyword>
<comment type="caution">
    <text evidence="2">The sequence shown here is derived from an EMBL/GenBank/DDBJ whole genome shotgun (WGS) entry which is preliminary data.</text>
</comment>